<sequence>MEPTLRAGDRLLVRRTDRVRAGRIVVVRAPDPPLGDREPAGAELTEEEAAALPVVPAAAPPPGGRLLVKRAVAVPGDPVPRDAVPALREVPDEVVPPGSLVVLGDNPSASWDSREYGFVRPGGCVGVAVRRLRL</sequence>
<dbReference type="InterPro" id="IPR036286">
    <property type="entry name" value="LexA/Signal_pep-like_sf"/>
</dbReference>
<dbReference type="GO" id="GO:0006465">
    <property type="term" value="P:signal peptide processing"/>
    <property type="evidence" value="ECO:0007669"/>
    <property type="project" value="InterPro"/>
</dbReference>
<comment type="similarity">
    <text evidence="2">Belongs to the peptidase S26 family.</text>
</comment>
<dbReference type="OrthoDB" id="5518017at2"/>
<dbReference type="Pfam" id="PF10502">
    <property type="entry name" value="Peptidase_S26"/>
    <property type="match status" value="2"/>
</dbReference>
<dbReference type="PANTHER" id="PTHR43390:SF1">
    <property type="entry name" value="CHLOROPLAST PROCESSING PEPTIDASE"/>
    <property type="match status" value="1"/>
</dbReference>
<evidence type="ECO:0000256" key="2">
    <source>
        <dbReference type="ARBA" id="ARBA00009370"/>
    </source>
</evidence>
<dbReference type="Proteomes" id="UP000294513">
    <property type="component" value="Unassembled WGS sequence"/>
</dbReference>
<comment type="subcellular location">
    <subcellularLocation>
        <location evidence="1">Cell membrane</location>
        <topology evidence="1">Single-pass type II membrane protein</topology>
    </subcellularLocation>
</comment>
<dbReference type="Gene3D" id="2.10.109.10">
    <property type="entry name" value="Umud Fragment, subunit A"/>
    <property type="match status" value="1"/>
</dbReference>
<accession>A0A4R5BIZ7</accession>
<dbReference type="InterPro" id="IPR000223">
    <property type="entry name" value="Pept_S26A_signal_pept_1"/>
</dbReference>
<dbReference type="PANTHER" id="PTHR43390">
    <property type="entry name" value="SIGNAL PEPTIDASE I"/>
    <property type="match status" value="1"/>
</dbReference>
<evidence type="ECO:0000259" key="3">
    <source>
        <dbReference type="Pfam" id="PF10502"/>
    </source>
</evidence>
<dbReference type="GO" id="GO:0005886">
    <property type="term" value="C:plasma membrane"/>
    <property type="evidence" value="ECO:0007669"/>
    <property type="project" value="UniProtKB-SubCell"/>
</dbReference>
<dbReference type="AlphaFoldDB" id="A0A4R5BIZ7"/>
<dbReference type="GO" id="GO:0004252">
    <property type="term" value="F:serine-type endopeptidase activity"/>
    <property type="evidence" value="ECO:0007669"/>
    <property type="project" value="InterPro"/>
</dbReference>
<evidence type="ECO:0000313" key="4">
    <source>
        <dbReference type="EMBL" id="TDD84930.1"/>
    </source>
</evidence>
<name>A0A4R5BIZ7_9ACTN</name>
<dbReference type="CDD" id="cd06530">
    <property type="entry name" value="S26_SPase_I"/>
    <property type="match status" value="1"/>
</dbReference>
<proteinExistence type="inferred from homology"/>
<protein>
    <submittedName>
        <fullName evidence="4">S26 family signal peptidase</fullName>
    </submittedName>
</protein>
<gene>
    <name evidence="4" type="ORF">E1298_19345</name>
</gene>
<reference evidence="4 5" key="1">
    <citation type="submission" date="2019-03" db="EMBL/GenBank/DDBJ databases">
        <title>Draft genome sequences of novel Actinobacteria.</title>
        <authorList>
            <person name="Sahin N."/>
            <person name="Ay H."/>
            <person name="Saygin H."/>
        </authorList>
    </citation>
    <scope>NUCLEOTIDE SEQUENCE [LARGE SCALE GENOMIC DNA]</scope>
    <source>
        <strain evidence="4 5">H3C3</strain>
    </source>
</reference>
<comment type="caution">
    <text evidence="4">The sequence shown here is derived from an EMBL/GenBank/DDBJ whole genome shotgun (WGS) entry which is preliminary data.</text>
</comment>
<dbReference type="InterPro" id="IPR019533">
    <property type="entry name" value="Peptidase_S26"/>
</dbReference>
<organism evidence="4 5">
    <name type="scientific">Actinomadura rubrisoli</name>
    <dbReference type="NCBI Taxonomy" id="2530368"/>
    <lineage>
        <taxon>Bacteria</taxon>
        <taxon>Bacillati</taxon>
        <taxon>Actinomycetota</taxon>
        <taxon>Actinomycetes</taxon>
        <taxon>Streptosporangiales</taxon>
        <taxon>Thermomonosporaceae</taxon>
        <taxon>Actinomadura</taxon>
    </lineage>
</organism>
<evidence type="ECO:0000313" key="5">
    <source>
        <dbReference type="Proteomes" id="UP000294513"/>
    </source>
</evidence>
<feature type="domain" description="Peptidase S26" evidence="3">
    <location>
        <begin position="93"/>
        <end position="129"/>
    </location>
</feature>
<dbReference type="SUPFAM" id="SSF51306">
    <property type="entry name" value="LexA/Signal peptidase"/>
    <property type="match status" value="1"/>
</dbReference>
<feature type="domain" description="Peptidase S26" evidence="3">
    <location>
        <begin position="1"/>
        <end position="80"/>
    </location>
</feature>
<keyword evidence="5" id="KW-1185">Reference proteome</keyword>
<dbReference type="PRINTS" id="PR00727">
    <property type="entry name" value="LEADERPTASE"/>
</dbReference>
<dbReference type="EMBL" id="SMKU01000095">
    <property type="protein sequence ID" value="TDD84930.1"/>
    <property type="molecule type" value="Genomic_DNA"/>
</dbReference>
<evidence type="ECO:0000256" key="1">
    <source>
        <dbReference type="ARBA" id="ARBA00004401"/>
    </source>
</evidence>